<sequence length="346" mass="36946">MKAQVIQADKTIKIEQKQVPTIGDDEVLVKVTAVAQNPTDWKHVEYMTVPNAICGCEFAGHIVKVGKSVTRVSVGDLVSGSNHGSAYPDKGSFAEYVNALEDLVWKVPEGLSAEQAAGMNVGPLTVVQSFYSPKNLGLPIPPAKVEGDQWILIYGGSSSVGMYAIQIAKISGFKVATTSSPRNFELVKSLGADAVFDYRDTDVVSKIKATTNDSIHIALDTISTADSQLLTVNAFAPGPGKLHLILVPSPPAQKVREDVKFTMSLLYSAFGVAFGFANGVSFPAAPEDRAFIRDWLAGPGIRLLNEGKIKPNPIKVLPGGLEGIPAGFEYMKAGKNSAEKLVFKLE</sequence>
<gene>
    <name evidence="1" type="ORF">BDY19DRAFT_890186</name>
</gene>
<reference evidence="1" key="1">
    <citation type="journal article" date="2021" name="Environ. Microbiol.">
        <title>Gene family expansions and transcriptome signatures uncover fungal adaptations to wood decay.</title>
        <authorList>
            <person name="Hage H."/>
            <person name="Miyauchi S."/>
            <person name="Viragh M."/>
            <person name="Drula E."/>
            <person name="Min B."/>
            <person name="Chaduli D."/>
            <person name="Navarro D."/>
            <person name="Favel A."/>
            <person name="Norest M."/>
            <person name="Lesage-Meessen L."/>
            <person name="Balint B."/>
            <person name="Merenyi Z."/>
            <person name="de Eugenio L."/>
            <person name="Morin E."/>
            <person name="Martinez A.T."/>
            <person name="Baldrian P."/>
            <person name="Stursova M."/>
            <person name="Martinez M.J."/>
            <person name="Novotny C."/>
            <person name="Magnuson J.K."/>
            <person name="Spatafora J.W."/>
            <person name="Maurice S."/>
            <person name="Pangilinan J."/>
            <person name="Andreopoulos W."/>
            <person name="LaButti K."/>
            <person name="Hundley H."/>
            <person name="Na H."/>
            <person name="Kuo A."/>
            <person name="Barry K."/>
            <person name="Lipzen A."/>
            <person name="Henrissat B."/>
            <person name="Riley R."/>
            <person name="Ahrendt S."/>
            <person name="Nagy L.G."/>
            <person name="Grigoriev I.V."/>
            <person name="Martin F."/>
            <person name="Rosso M.N."/>
        </authorList>
    </citation>
    <scope>NUCLEOTIDE SEQUENCE</scope>
    <source>
        <strain evidence="1">CBS 384.51</strain>
    </source>
</reference>
<evidence type="ECO:0000313" key="1">
    <source>
        <dbReference type="EMBL" id="KAI0089232.1"/>
    </source>
</evidence>
<proteinExistence type="predicted"/>
<comment type="caution">
    <text evidence="1">The sequence shown here is derived from an EMBL/GenBank/DDBJ whole genome shotgun (WGS) entry which is preliminary data.</text>
</comment>
<name>A0ACB8U4H8_9APHY</name>
<keyword evidence="2" id="KW-1185">Reference proteome</keyword>
<organism evidence="1 2">
    <name type="scientific">Irpex rosettiformis</name>
    <dbReference type="NCBI Taxonomy" id="378272"/>
    <lineage>
        <taxon>Eukaryota</taxon>
        <taxon>Fungi</taxon>
        <taxon>Dikarya</taxon>
        <taxon>Basidiomycota</taxon>
        <taxon>Agaricomycotina</taxon>
        <taxon>Agaricomycetes</taxon>
        <taxon>Polyporales</taxon>
        <taxon>Irpicaceae</taxon>
        <taxon>Irpex</taxon>
    </lineage>
</organism>
<accession>A0ACB8U4H8</accession>
<protein>
    <submittedName>
        <fullName evidence="1">Zinc-binding oxidoreductase ToxD</fullName>
    </submittedName>
</protein>
<evidence type="ECO:0000313" key="2">
    <source>
        <dbReference type="Proteomes" id="UP001055072"/>
    </source>
</evidence>
<dbReference type="EMBL" id="MU274911">
    <property type="protein sequence ID" value="KAI0089232.1"/>
    <property type="molecule type" value="Genomic_DNA"/>
</dbReference>
<dbReference type="Proteomes" id="UP001055072">
    <property type="component" value="Unassembled WGS sequence"/>
</dbReference>